<organism evidence="7 8">
    <name type="scientific">Takifugu flavidus</name>
    <name type="common">sansaifugu</name>
    <dbReference type="NCBI Taxonomy" id="433684"/>
    <lineage>
        <taxon>Eukaryota</taxon>
        <taxon>Metazoa</taxon>
        <taxon>Chordata</taxon>
        <taxon>Craniata</taxon>
        <taxon>Vertebrata</taxon>
        <taxon>Euteleostomi</taxon>
        <taxon>Actinopterygii</taxon>
        <taxon>Neopterygii</taxon>
        <taxon>Teleostei</taxon>
        <taxon>Neoteleostei</taxon>
        <taxon>Acanthomorphata</taxon>
        <taxon>Eupercaria</taxon>
        <taxon>Tetraodontiformes</taxon>
        <taxon>Tetradontoidea</taxon>
        <taxon>Tetraodontidae</taxon>
        <taxon>Takifugu</taxon>
    </lineage>
</organism>
<dbReference type="Pfam" id="PF00431">
    <property type="entry name" value="CUB"/>
    <property type="match status" value="1"/>
</dbReference>
<dbReference type="PANTHER" id="PTHR24251:SF41">
    <property type="entry name" value="DELETED IN MALIGNANT BRAIN TUMORS 1 PROTEIN-LIKE"/>
    <property type="match status" value="1"/>
</dbReference>
<dbReference type="InterPro" id="IPR035914">
    <property type="entry name" value="Sperma_CUB_dom_sf"/>
</dbReference>
<proteinExistence type="predicted"/>
<dbReference type="Proteomes" id="UP000324091">
    <property type="component" value="Chromosome 19"/>
</dbReference>
<dbReference type="InterPro" id="IPR013320">
    <property type="entry name" value="ConA-like_dom_sf"/>
</dbReference>
<gene>
    <name evidence="7" type="ORF">D4764_19G0002930</name>
</gene>
<feature type="chain" id="PRO_5022696051" evidence="4">
    <location>
        <begin position="30"/>
        <end position="423"/>
    </location>
</feature>
<dbReference type="FunFam" id="2.60.120.290:FF:000013">
    <property type="entry name" value="Membrane frizzled-related protein"/>
    <property type="match status" value="1"/>
</dbReference>
<evidence type="ECO:0000259" key="5">
    <source>
        <dbReference type="PROSITE" id="PS01180"/>
    </source>
</evidence>
<dbReference type="Pfam" id="PF00354">
    <property type="entry name" value="Pentaxin"/>
    <property type="match status" value="1"/>
</dbReference>
<sequence length="423" mass="45956">MDSNTDGSGGGWRHLHIVSVVLLWTSVQRNAPFSWAGSPQLLCTVPSHPGPPFNKLLVLPSHSALACSFSSCDLVLTEAQGSFTSPCYPQLYPNSQSCTWILQAPAGFIIQLTFLDFYLEEAQGCIYDRVVVNTGSADVKFCGPTAKGLTLNSTGNVMELLFTSDFSVQKKGFSVSFKHVAVALRNQKVLISGGSSHITEVSDSVSLPTLSQFTLCFEVERITQKQVRALRNHPHLLVLVLLLTTVPWVRHQKEWIFTYYDSGNNEALSFGADKSGMQMIIDGVSCSIDSIISTADITSSMKLLCFLWTSADGQVAVYSDGSYEAKTCSTSTGHTVPPGGRFRLGGQHSFDGNIYNLRLWDYAMTVQQLSALSCDSVGNVIDWDNGHWDIPSSLAQTDATLSCICSPHCIRFTTAAPSSGECC</sequence>
<evidence type="ECO:0000313" key="8">
    <source>
        <dbReference type="Proteomes" id="UP000324091"/>
    </source>
</evidence>
<dbReference type="Gene3D" id="2.60.120.200">
    <property type="match status" value="1"/>
</dbReference>
<dbReference type="PROSITE" id="PS01180">
    <property type="entry name" value="CUB"/>
    <property type="match status" value="1"/>
</dbReference>
<dbReference type="EMBL" id="RHFK02000011">
    <property type="protein sequence ID" value="TWW68495.1"/>
    <property type="molecule type" value="Genomic_DNA"/>
</dbReference>
<evidence type="ECO:0000256" key="4">
    <source>
        <dbReference type="SAM" id="SignalP"/>
    </source>
</evidence>
<keyword evidence="8" id="KW-1185">Reference proteome</keyword>
<keyword evidence="1" id="KW-0677">Repeat</keyword>
<dbReference type="PANTHER" id="PTHR24251">
    <property type="entry name" value="OVOCHYMASE-RELATED"/>
    <property type="match status" value="1"/>
</dbReference>
<evidence type="ECO:0000256" key="2">
    <source>
        <dbReference type="ARBA" id="ARBA00023157"/>
    </source>
</evidence>
<dbReference type="InterPro" id="IPR001759">
    <property type="entry name" value="PTX_dom"/>
</dbReference>
<feature type="domain" description="Pentraxin (PTX)" evidence="6">
    <location>
        <begin position="184"/>
        <end position="403"/>
    </location>
</feature>
<evidence type="ECO:0000256" key="1">
    <source>
        <dbReference type="ARBA" id="ARBA00022737"/>
    </source>
</evidence>
<reference evidence="7 8" key="1">
    <citation type="submission" date="2019-04" db="EMBL/GenBank/DDBJ databases">
        <title>Chromosome genome assembly for Takifugu flavidus.</title>
        <authorList>
            <person name="Xiao S."/>
        </authorList>
    </citation>
    <scope>NUCLEOTIDE SEQUENCE [LARGE SCALE GENOMIC DNA]</scope>
    <source>
        <strain evidence="7">HTHZ2018</strain>
        <tissue evidence="7">Muscle</tissue>
    </source>
</reference>
<dbReference type="PROSITE" id="PS51828">
    <property type="entry name" value="PTX_2"/>
    <property type="match status" value="1"/>
</dbReference>
<keyword evidence="2 3" id="KW-1015">Disulfide bond</keyword>
<evidence type="ECO:0000256" key="3">
    <source>
        <dbReference type="PROSITE-ProRule" id="PRU00059"/>
    </source>
</evidence>
<dbReference type="CDD" id="cd00041">
    <property type="entry name" value="CUB"/>
    <property type="match status" value="1"/>
</dbReference>
<evidence type="ECO:0000259" key="6">
    <source>
        <dbReference type="PROSITE" id="PS51828"/>
    </source>
</evidence>
<feature type="signal peptide" evidence="4">
    <location>
        <begin position="1"/>
        <end position="29"/>
    </location>
</feature>
<dbReference type="InterPro" id="IPR000859">
    <property type="entry name" value="CUB_dom"/>
</dbReference>
<feature type="disulfide bond" evidence="3">
    <location>
        <begin position="125"/>
        <end position="142"/>
    </location>
</feature>
<name>A0A5C6NNI4_9TELE</name>
<dbReference type="AlphaFoldDB" id="A0A5C6NNI4"/>
<keyword evidence="4" id="KW-0732">Signal</keyword>
<dbReference type="SUPFAM" id="SSF49854">
    <property type="entry name" value="Spermadhesin, CUB domain"/>
    <property type="match status" value="1"/>
</dbReference>
<comment type="caution">
    <text evidence="7">The sequence shown here is derived from an EMBL/GenBank/DDBJ whole genome shotgun (WGS) entry which is preliminary data.</text>
</comment>
<dbReference type="SMART" id="SM00159">
    <property type="entry name" value="PTX"/>
    <property type="match status" value="1"/>
</dbReference>
<keyword evidence="7" id="KW-0675">Receptor</keyword>
<protein>
    <submittedName>
        <fullName evidence="7">G-protein coupled receptor G6</fullName>
    </submittedName>
</protein>
<evidence type="ECO:0000313" key="7">
    <source>
        <dbReference type="EMBL" id="TWW68495.1"/>
    </source>
</evidence>
<dbReference type="Gene3D" id="2.60.120.290">
    <property type="entry name" value="Spermadhesin, CUB domain"/>
    <property type="match status" value="1"/>
</dbReference>
<accession>A0A5C6NNI4</accession>
<dbReference type="SMART" id="SM00042">
    <property type="entry name" value="CUB"/>
    <property type="match status" value="1"/>
</dbReference>
<comment type="caution">
    <text evidence="3">Lacks conserved residue(s) required for the propagation of feature annotation.</text>
</comment>
<dbReference type="SUPFAM" id="SSF49899">
    <property type="entry name" value="Concanavalin A-like lectins/glucanases"/>
    <property type="match status" value="1"/>
</dbReference>
<feature type="domain" description="CUB" evidence="5">
    <location>
        <begin position="72"/>
        <end position="180"/>
    </location>
</feature>